<reference evidence="2" key="1">
    <citation type="submission" date="2014-01" db="EMBL/GenBank/DDBJ databases">
        <title>The genome of the white-rot fungus Pycnoporus cinnabarinus: a basidiomycete model with a versatile arsenal for lignocellulosic biomass breakdown.</title>
        <authorList>
            <person name="Levasseur A."/>
            <person name="Lomascolo A."/>
            <person name="Ruiz-Duenas F.J."/>
            <person name="Uzan E."/>
            <person name="Piumi F."/>
            <person name="Kues U."/>
            <person name="Ram A.F.J."/>
            <person name="Murat C."/>
            <person name="Haon M."/>
            <person name="Benoit I."/>
            <person name="Arfi Y."/>
            <person name="Chevret D."/>
            <person name="Drula E."/>
            <person name="Kwon M.J."/>
            <person name="Gouret P."/>
            <person name="Lesage-Meessen L."/>
            <person name="Lombard V."/>
            <person name="Mariette J."/>
            <person name="Noirot C."/>
            <person name="Park J."/>
            <person name="Patyshakuliyeva A."/>
            <person name="Wieneger R.A.B."/>
            <person name="Wosten H.A.B."/>
            <person name="Martin F."/>
            <person name="Coutinho P.M."/>
            <person name="de Vries R."/>
            <person name="Martinez A.T."/>
            <person name="Klopp C."/>
            <person name="Pontarotti P."/>
            <person name="Henrissat B."/>
            <person name="Record E."/>
        </authorList>
    </citation>
    <scope>NUCLEOTIDE SEQUENCE [LARGE SCALE GENOMIC DNA]</scope>
    <source>
        <strain evidence="2">BRFM137</strain>
    </source>
</reference>
<accession>A0A060SQN0</accession>
<sequence length="185" mass="19425">MDSDDSTSTSLACIPPLEPQLQGGGELAGDVVMMNPPPSPPPPVAGTKREMVGVKAFALDNVKAARVNDTANVRPLSRNMDKSQFATAPKSRRTVPLHNGGMSSTSQIAQPPAQAAFQFGVPQAAPQQFAPPGHATLTSHVLQPQYIQGHNLVPLVNQGPYGQMPAIINGFVSPIIHSLPPVLCN</sequence>
<evidence type="ECO:0000313" key="3">
    <source>
        <dbReference type="Proteomes" id="UP000029665"/>
    </source>
</evidence>
<dbReference type="EMBL" id="CCBP010000415">
    <property type="protein sequence ID" value="CDO76817.1"/>
    <property type="molecule type" value="Genomic_DNA"/>
</dbReference>
<name>A0A060SQN0_PYCCI</name>
<feature type="compositionally biased region" description="Pro residues" evidence="1">
    <location>
        <begin position="35"/>
        <end position="44"/>
    </location>
</feature>
<keyword evidence="3" id="KW-1185">Reference proteome</keyword>
<comment type="caution">
    <text evidence="2">The sequence shown here is derived from an EMBL/GenBank/DDBJ whole genome shotgun (WGS) entry which is preliminary data.</text>
</comment>
<evidence type="ECO:0000256" key="1">
    <source>
        <dbReference type="SAM" id="MobiDB-lite"/>
    </source>
</evidence>
<dbReference type="Proteomes" id="UP000029665">
    <property type="component" value="Unassembled WGS sequence"/>
</dbReference>
<dbReference type="HOGENOM" id="CLU_1462054_0_0_1"/>
<evidence type="ECO:0000313" key="2">
    <source>
        <dbReference type="EMBL" id="CDO76817.1"/>
    </source>
</evidence>
<protein>
    <submittedName>
        <fullName evidence="2">Uncharacterized protein</fullName>
    </submittedName>
</protein>
<organism evidence="2 3">
    <name type="scientific">Pycnoporus cinnabarinus</name>
    <name type="common">Cinnabar-red polypore</name>
    <name type="synonym">Trametes cinnabarina</name>
    <dbReference type="NCBI Taxonomy" id="5643"/>
    <lineage>
        <taxon>Eukaryota</taxon>
        <taxon>Fungi</taxon>
        <taxon>Dikarya</taxon>
        <taxon>Basidiomycota</taxon>
        <taxon>Agaricomycotina</taxon>
        <taxon>Agaricomycetes</taxon>
        <taxon>Polyporales</taxon>
        <taxon>Polyporaceae</taxon>
        <taxon>Trametes</taxon>
    </lineage>
</organism>
<feature type="compositionally biased region" description="Polar residues" evidence="1">
    <location>
        <begin position="1"/>
        <end position="11"/>
    </location>
</feature>
<gene>
    <name evidence="2" type="ORF">BN946_scf185033.g14</name>
</gene>
<feature type="region of interest" description="Disordered" evidence="1">
    <location>
        <begin position="1"/>
        <end position="47"/>
    </location>
</feature>
<dbReference type="AlphaFoldDB" id="A0A060SQN0"/>
<proteinExistence type="predicted"/>